<sequence length="220" mass="25300">MTRVHVICEGQTEETFVNELLCEPFAARKIYLQPSQIGKPRHKGGNFKVERLITDLRNRLRKDRNCYCTTFFDFYGLPADFPGKREASAELSAQDKANCLIAELQKALSAKFDHDEMRRFIPYVQMYEFEGLLFSDPERFARGIDQPHLASEFSAIREDFSTPEEINNSPMTAPSKRIEGLYRRYEKPLHGSLAALEIGLATIRAECPIFDGWLERLEGL</sequence>
<accession>A0A2Z4FQV8</accession>
<dbReference type="Proteomes" id="UP000249799">
    <property type="component" value="Chromosome"/>
</dbReference>
<organism evidence="1 2">
    <name type="scientific">Bradymonas sediminis</name>
    <dbReference type="NCBI Taxonomy" id="1548548"/>
    <lineage>
        <taxon>Bacteria</taxon>
        <taxon>Deltaproteobacteria</taxon>
        <taxon>Bradymonadales</taxon>
        <taxon>Bradymonadaceae</taxon>
        <taxon>Bradymonas</taxon>
    </lineage>
</organism>
<dbReference type="RefSeq" id="WP_111336851.1">
    <property type="nucleotide sequence ID" value="NZ_CP030032.1"/>
</dbReference>
<keyword evidence="2" id="KW-1185">Reference proteome</keyword>
<protein>
    <submittedName>
        <fullName evidence="1">Uncharacterized protein</fullName>
    </submittedName>
</protein>
<name>A0A2Z4FQV8_9DELT</name>
<dbReference type="InterPro" id="IPR025455">
    <property type="entry name" value="DUF4276"/>
</dbReference>
<dbReference type="KEGG" id="bsed:DN745_17360"/>
<gene>
    <name evidence="1" type="ORF">DN745_17360</name>
</gene>
<dbReference type="EMBL" id="CP030032">
    <property type="protein sequence ID" value="AWV90998.1"/>
    <property type="molecule type" value="Genomic_DNA"/>
</dbReference>
<dbReference type="AlphaFoldDB" id="A0A2Z4FQV8"/>
<reference evidence="1 2" key="1">
    <citation type="submission" date="2018-06" db="EMBL/GenBank/DDBJ databases">
        <title>Lujinxingia sediminis gen. nov. sp. nov., a new facultative anaerobic member of the class Deltaproteobacteria, and proposal of Lujinxingaceae fam. nov.</title>
        <authorList>
            <person name="Guo L.-Y."/>
            <person name="Li C.-M."/>
            <person name="Wang S."/>
            <person name="Du Z.-J."/>
        </authorList>
    </citation>
    <scope>NUCLEOTIDE SEQUENCE [LARGE SCALE GENOMIC DNA]</scope>
    <source>
        <strain evidence="1 2">FA350</strain>
    </source>
</reference>
<evidence type="ECO:0000313" key="2">
    <source>
        <dbReference type="Proteomes" id="UP000249799"/>
    </source>
</evidence>
<dbReference type="Pfam" id="PF14103">
    <property type="entry name" value="DUF4276"/>
    <property type="match status" value="1"/>
</dbReference>
<evidence type="ECO:0000313" key="1">
    <source>
        <dbReference type="EMBL" id="AWV90998.1"/>
    </source>
</evidence>
<proteinExistence type="predicted"/>
<dbReference type="OrthoDB" id="9801478at2"/>